<dbReference type="EMBL" id="BAAARA010000002">
    <property type="protein sequence ID" value="GAA2334255.1"/>
    <property type="molecule type" value="Genomic_DNA"/>
</dbReference>
<dbReference type="PANTHER" id="PTHR34820:SF4">
    <property type="entry name" value="INNER MEMBRANE PROTEIN YEBZ"/>
    <property type="match status" value="1"/>
</dbReference>
<evidence type="ECO:0000256" key="5">
    <source>
        <dbReference type="SAM" id="MobiDB-lite"/>
    </source>
</evidence>
<protein>
    <submittedName>
        <fullName evidence="9">Copper resistance protein CopC</fullName>
    </submittedName>
</protein>
<feature type="region of interest" description="Disordered" evidence="5">
    <location>
        <begin position="119"/>
        <end position="147"/>
    </location>
</feature>
<feature type="signal peptide" evidence="7">
    <location>
        <begin position="1"/>
        <end position="24"/>
    </location>
</feature>
<feature type="compositionally biased region" description="Polar residues" evidence="5">
    <location>
        <begin position="122"/>
        <end position="146"/>
    </location>
</feature>
<dbReference type="InterPro" id="IPR032694">
    <property type="entry name" value="CopC/D"/>
</dbReference>
<keyword evidence="6" id="KW-0812">Transmembrane</keyword>
<comment type="caution">
    <text evidence="9">The sequence shown here is derived from an EMBL/GenBank/DDBJ whole genome shotgun (WGS) entry which is preliminary data.</text>
</comment>
<feature type="chain" id="PRO_5046725956" evidence="7">
    <location>
        <begin position="25"/>
        <end position="176"/>
    </location>
</feature>
<evidence type="ECO:0000256" key="6">
    <source>
        <dbReference type="SAM" id="Phobius"/>
    </source>
</evidence>
<proteinExistence type="predicted"/>
<sequence length="176" mass="17679">MRRLITAGALALVALIGTASPALAHNVLVGSDPADGAQVRTGPKEVRLNFDQPVKAGDEYNAVTVIGPNGGHWTAGPARVESNAVIAPVRDLGPAGSYTVGYRVLSNDGHPVSGKVGFTLTAAGSGTPGQQPSATASPEQSESGSSGMPVWPWIAGAAVLVLLGLGLALRLGKPKS</sequence>
<dbReference type="InterPro" id="IPR014756">
    <property type="entry name" value="Ig_E-set"/>
</dbReference>
<feature type="transmembrane region" description="Helical" evidence="6">
    <location>
        <begin position="150"/>
        <end position="169"/>
    </location>
</feature>
<dbReference type="Pfam" id="PF04234">
    <property type="entry name" value="CopC"/>
    <property type="match status" value="1"/>
</dbReference>
<keyword evidence="10" id="KW-1185">Reference proteome</keyword>
<keyword evidence="6" id="KW-1133">Transmembrane helix</keyword>
<comment type="subcellular location">
    <subcellularLocation>
        <location evidence="1">Cell envelope</location>
    </subcellularLocation>
</comment>
<keyword evidence="3 7" id="KW-0732">Signal</keyword>
<evidence type="ECO:0000313" key="10">
    <source>
        <dbReference type="Proteomes" id="UP001501218"/>
    </source>
</evidence>
<gene>
    <name evidence="9" type="ORF">GCM10009854_07330</name>
</gene>
<name>A0ABN3FNN0_9PSEU</name>
<dbReference type="PANTHER" id="PTHR34820">
    <property type="entry name" value="INNER MEMBRANE PROTEIN YEBZ"/>
    <property type="match status" value="1"/>
</dbReference>
<dbReference type="Proteomes" id="UP001501218">
    <property type="component" value="Unassembled WGS sequence"/>
</dbReference>
<keyword evidence="2" id="KW-0479">Metal-binding</keyword>
<dbReference type="RefSeq" id="WP_344126510.1">
    <property type="nucleotide sequence ID" value="NZ_BAAARA010000002.1"/>
</dbReference>
<evidence type="ECO:0000259" key="8">
    <source>
        <dbReference type="Pfam" id="PF04234"/>
    </source>
</evidence>
<dbReference type="Gene3D" id="2.60.40.1220">
    <property type="match status" value="1"/>
</dbReference>
<keyword evidence="6" id="KW-0472">Membrane</keyword>
<organism evidence="9 10">
    <name type="scientific">Saccharopolyspora halophila</name>
    <dbReference type="NCBI Taxonomy" id="405551"/>
    <lineage>
        <taxon>Bacteria</taxon>
        <taxon>Bacillati</taxon>
        <taxon>Actinomycetota</taxon>
        <taxon>Actinomycetes</taxon>
        <taxon>Pseudonocardiales</taxon>
        <taxon>Pseudonocardiaceae</taxon>
        <taxon>Saccharopolyspora</taxon>
    </lineage>
</organism>
<evidence type="ECO:0000256" key="2">
    <source>
        <dbReference type="ARBA" id="ARBA00022723"/>
    </source>
</evidence>
<evidence type="ECO:0000256" key="3">
    <source>
        <dbReference type="ARBA" id="ARBA00022729"/>
    </source>
</evidence>
<reference evidence="9 10" key="1">
    <citation type="journal article" date="2019" name="Int. J. Syst. Evol. Microbiol.">
        <title>The Global Catalogue of Microorganisms (GCM) 10K type strain sequencing project: providing services to taxonomists for standard genome sequencing and annotation.</title>
        <authorList>
            <consortium name="The Broad Institute Genomics Platform"/>
            <consortium name="The Broad Institute Genome Sequencing Center for Infectious Disease"/>
            <person name="Wu L."/>
            <person name="Ma J."/>
        </authorList>
    </citation>
    <scope>NUCLEOTIDE SEQUENCE [LARGE SCALE GENOMIC DNA]</scope>
    <source>
        <strain evidence="9 10">JCM 16221</strain>
    </source>
</reference>
<feature type="domain" description="CopC" evidence="8">
    <location>
        <begin position="25"/>
        <end position="120"/>
    </location>
</feature>
<evidence type="ECO:0000313" key="9">
    <source>
        <dbReference type="EMBL" id="GAA2334255.1"/>
    </source>
</evidence>
<dbReference type="InterPro" id="IPR007348">
    <property type="entry name" value="CopC_dom"/>
</dbReference>
<evidence type="ECO:0000256" key="4">
    <source>
        <dbReference type="ARBA" id="ARBA00023008"/>
    </source>
</evidence>
<dbReference type="SUPFAM" id="SSF81296">
    <property type="entry name" value="E set domains"/>
    <property type="match status" value="1"/>
</dbReference>
<keyword evidence="4" id="KW-0186">Copper</keyword>
<accession>A0ABN3FNN0</accession>
<evidence type="ECO:0000256" key="1">
    <source>
        <dbReference type="ARBA" id="ARBA00004196"/>
    </source>
</evidence>
<dbReference type="InterPro" id="IPR014755">
    <property type="entry name" value="Cu-Rt/internalin_Ig-like"/>
</dbReference>
<evidence type="ECO:0000256" key="7">
    <source>
        <dbReference type="SAM" id="SignalP"/>
    </source>
</evidence>